<gene>
    <name evidence="1" type="ORF">NLI96_g458</name>
</gene>
<organism evidence="1 2">
    <name type="scientific">Meripilus lineatus</name>
    <dbReference type="NCBI Taxonomy" id="2056292"/>
    <lineage>
        <taxon>Eukaryota</taxon>
        <taxon>Fungi</taxon>
        <taxon>Dikarya</taxon>
        <taxon>Basidiomycota</taxon>
        <taxon>Agaricomycotina</taxon>
        <taxon>Agaricomycetes</taxon>
        <taxon>Polyporales</taxon>
        <taxon>Meripilaceae</taxon>
        <taxon>Meripilus</taxon>
    </lineage>
</organism>
<accession>A0AAD5YNW3</accession>
<sequence>MDPRTHSSSRTFPWSPRAAFLGCAGRALGLPLACVISRSFTAVSSLKYDSDRLVSSPTETHIQEAHFLILPSGLDLYLRIIMIGVEPEKVVYDELKAIAMDVNLHILFDAGLNNFEGTI</sequence>
<reference evidence="1" key="1">
    <citation type="submission" date="2022-07" db="EMBL/GenBank/DDBJ databases">
        <title>Genome Sequence of Physisporinus lineatus.</title>
        <authorList>
            <person name="Buettner E."/>
        </authorList>
    </citation>
    <scope>NUCLEOTIDE SEQUENCE</scope>
    <source>
        <strain evidence="1">VT162</strain>
    </source>
</reference>
<comment type="caution">
    <text evidence="1">The sequence shown here is derived from an EMBL/GenBank/DDBJ whole genome shotgun (WGS) entry which is preliminary data.</text>
</comment>
<dbReference type="EMBL" id="JANAWD010000007">
    <property type="protein sequence ID" value="KAJ3491776.1"/>
    <property type="molecule type" value="Genomic_DNA"/>
</dbReference>
<protein>
    <submittedName>
        <fullName evidence="1">Uncharacterized protein</fullName>
    </submittedName>
</protein>
<dbReference type="AlphaFoldDB" id="A0AAD5YNW3"/>
<name>A0AAD5YNW3_9APHY</name>
<proteinExistence type="predicted"/>
<evidence type="ECO:0000313" key="1">
    <source>
        <dbReference type="EMBL" id="KAJ3491776.1"/>
    </source>
</evidence>
<evidence type="ECO:0000313" key="2">
    <source>
        <dbReference type="Proteomes" id="UP001212997"/>
    </source>
</evidence>
<keyword evidence="2" id="KW-1185">Reference proteome</keyword>
<dbReference type="Proteomes" id="UP001212997">
    <property type="component" value="Unassembled WGS sequence"/>
</dbReference>